<accession>A0ABQ3VBP3</accession>
<dbReference type="Proteomes" id="UP000635565">
    <property type="component" value="Unassembled WGS sequence"/>
</dbReference>
<feature type="region of interest" description="Disordered" evidence="1">
    <location>
        <begin position="1"/>
        <end position="48"/>
    </location>
</feature>
<proteinExistence type="predicted"/>
<dbReference type="EMBL" id="BNJJ01000004">
    <property type="protein sequence ID" value="GHO83577.1"/>
    <property type="molecule type" value="Genomic_DNA"/>
</dbReference>
<protein>
    <submittedName>
        <fullName evidence="2">Uncharacterized protein</fullName>
    </submittedName>
</protein>
<feature type="compositionally biased region" description="Basic and acidic residues" evidence="1">
    <location>
        <begin position="16"/>
        <end position="33"/>
    </location>
</feature>
<sequence>MTQIELHNQHTNRGQMQERKHEKFVKKNDEQNQKYDQGSTKKRKNDLNAMQFQEARVTIKTNKMCLPRDTTVVSHLIYLV</sequence>
<feature type="compositionally biased region" description="Polar residues" evidence="1">
    <location>
        <begin position="1"/>
        <end position="15"/>
    </location>
</feature>
<reference evidence="2 3" key="1">
    <citation type="journal article" date="2021" name="Int. J. Syst. Evol. Microbiol.">
        <title>Reticulibacter mediterranei gen. nov., sp. nov., within the new family Reticulibacteraceae fam. nov., and Ktedonospora formicarum gen. nov., sp. nov., Ktedonobacter robiniae sp. nov., Dictyobacter formicarum sp. nov. and Dictyobacter arantiisoli sp. nov., belonging to the class Ktedonobacteria.</title>
        <authorList>
            <person name="Yabe S."/>
            <person name="Zheng Y."/>
            <person name="Wang C.M."/>
            <person name="Sakai Y."/>
            <person name="Abe K."/>
            <person name="Yokota A."/>
            <person name="Donadio S."/>
            <person name="Cavaletti L."/>
            <person name="Monciardini P."/>
        </authorList>
    </citation>
    <scope>NUCLEOTIDE SEQUENCE [LARGE SCALE GENOMIC DNA]</scope>
    <source>
        <strain evidence="2 3">SOSP1-9</strain>
    </source>
</reference>
<gene>
    <name evidence="2" type="ORF">KSZ_15830</name>
</gene>
<evidence type="ECO:0000313" key="2">
    <source>
        <dbReference type="EMBL" id="GHO83577.1"/>
    </source>
</evidence>
<keyword evidence="3" id="KW-1185">Reference proteome</keyword>
<organism evidence="2 3">
    <name type="scientific">Dictyobacter formicarum</name>
    <dbReference type="NCBI Taxonomy" id="2778368"/>
    <lineage>
        <taxon>Bacteria</taxon>
        <taxon>Bacillati</taxon>
        <taxon>Chloroflexota</taxon>
        <taxon>Ktedonobacteria</taxon>
        <taxon>Ktedonobacterales</taxon>
        <taxon>Dictyobacteraceae</taxon>
        <taxon>Dictyobacter</taxon>
    </lineage>
</organism>
<evidence type="ECO:0000256" key="1">
    <source>
        <dbReference type="SAM" id="MobiDB-lite"/>
    </source>
</evidence>
<name>A0ABQ3VBP3_9CHLR</name>
<evidence type="ECO:0000313" key="3">
    <source>
        <dbReference type="Proteomes" id="UP000635565"/>
    </source>
</evidence>
<comment type="caution">
    <text evidence="2">The sequence shown here is derived from an EMBL/GenBank/DDBJ whole genome shotgun (WGS) entry which is preliminary data.</text>
</comment>